<reference evidence="2 3" key="1">
    <citation type="journal article" date="2018" name="Nat. Genet.">
        <title>The Rosa genome provides new insights in the design of modern roses.</title>
        <authorList>
            <person name="Bendahmane M."/>
        </authorList>
    </citation>
    <scope>NUCLEOTIDE SEQUENCE [LARGE SCALE GENOMIC DNA]</scope>
    <source>
        <strain evidence="3">cv. Old Blush</strain>
    </source>
</reference>
<evidence type="ECO:0000313" key="2">
    <source>
        <dbReference type="EMBL" id="PRQ23587.1"/>
    </source>
</evidence>
<gene>
    <name evidence="2" type="ORF">RchiOBHm_Chr6g0263011</name>
</gene>
<dbReference type="Gene3D" id="3.30.420.10">
    <property type="entry name" value="Ribonuclease H-like superfamily/Ribonuclease H"/>
    <property type="match status" value="1"/>
</dbReference>
<name>A0A2P6PNS9_ROSCH</name>
<comment type="caution">
    <text evidence="2">The sequence shown here is derived from an EMBL/GenBank/DDBJ whole genome shotgun (WGS) entry which is preliminary data.</text>
</comment>
<feature type="domain" description="RNase H type-1" evidence="1">
    <location>
        <begin position="71"/>
        <end position="148"/>
    </location>
</feature>
<evidence type="ECO:0000259" key="1">
    <source>
        <dbReference type="Pfam" id="PF13456"/>
    </source>
</evidence>
<dbReference type="SUPFAM" id="SSF53098">
    <property type="entry name" value="Ribonuclease H-like"/>
    <property type="match status" value="1"/>
</dbReference>
<dbReference type="GO" id="GO:0003676">
    <property type="term" value="F:nucleic acid binding"/>
    <property type="evidence" value="ECO:0007669"/>
    <property type="project" value="InterPro"/>
</dbReference>
<dbReference type="PANTHER" id="PTHR47074">
    <property type="entry name" value="BNAC02G40300D PROTEIN"/>
    <property type="match status" value="1"/>
</dbReference>
<accession>A0A2P6PNS9</accession>
<dbReference type="InterPro" id="IPR036397">
    <property type="entry name" value="RNaseH_sf"/>
</dbReference>
<dbReference type="AlphaFoldDB" id="A0A2P6PNS9"/>
<dbReference type="EMBL" id="PDCK01000044">
    <property type="protein sequence ID" value="PRQ23587.1"/>
    <property type="molecule type" value="Genomic_DNA"/>
</dbReference>
<dbReference type="InterPro" id="IPR002156">
    <property type="entry name" value="RNaseH_domain"/>
</dbReference>
<proteinExistence type="predicted"/>
<dbReference type="Gramene" id="PRQ23587">
    <property type="protein sequence ID" value="PRQ23587"/>
    <property type="gene ID" value="RchiOBHm_Chr6g0263011"/>
</dbReference>
<dbReference type="PANTHER" id="PTHR47074:SF61">
    <property type="entry name" value="RNASE H TYPE-1 DOMAIN-CONTAINING PROTEIN"/>
    <property type="match status" value="1"/>
</dbReference>
<evidence type="ECO:0000313" key="3">
    <source>
        <dbReference type="Proteomes" id="UP000238479"/>
    </source>
</evidence>
<sequence length="153" mass="16476">MWFIWKHHCWCVFNHQSPHPSMIAMKAYSAALDFLDFAPSKLILQPPISSVSYTTTIDTLSPPPALCFKVNIDASWNENSVSGGIAVVVRDDMGRIIDGFVGISPAISPLAAELLAICEGLVLIAKLPPCSVMLASDSITLIQALKSGIPPQD</sequence>
<dbReference type="GO" id="GO:0004523">
    <property type="term" value="F:RNA-DNA hybrid ribonuclease activity"/>
    <property type="evidence" value="ECO:0007669"/>
    <property type="project" value="InterPro"/>
</dbReference>
<organism evidence="2 3">
    <name type="scientific">Rosa chinensis</name>
    <name type="common">China rose</name>
    <dbReference type="NCBI Taxonomy" id="74649"/>
    <lineage>
        <taxon>Eukaryota</taxon>
        <taxon>Viridiplantae</taxon>
        <taxon>Streptophyta</taxon>
        <taxon>Embryophyta</taxon>
        <taxon>Tracheophyta</taxon>
        <taxon>Spermatophyta</taxon>
        <taxon>Magnoliopsida</taxon>
        <taxon>eudicotyledons</taxon>
        <taxon>Gunneridae</taxon>
        <taxon>Pentapetalae</taxon>
        <taxon>rosids</taxon>
        <taxon>fabids</taxon>
        <taxon>Rosales</taxon>
        <taxon>Rosaceae</taxon>
        <taxon>Rosoideae</taxon>
        <taxon>Rosoideae incertae sedis</taxon>
        <taxon>Rosa</taxon>
    </lineage>
</organism>
<dbReference type="InterPro" id="IPR044730">
    <property type="entry name" value="RNase_H-like_dom_plant"/>
</dbReference>
<dbReference type="CDD" id="cd06222">
    <property type="entry name" value="RNase_H_like"/>
    <property type="match status" value="1"/>
</dbReference>
<keyword evidence="3" id="KW-1185">Reference proteome</keyword>
<dbReference type="InterPro" id="IPR052929">
    <property type="entry name" value="RNase_H-like_EbsB-rel"/>
</dbReference>
<protein>
    <submittedName>
        <fullName evidence="2">Putative ribonuclease H-like domain-containing protein</fullName>
    </submittedName>
</protein>
<dbReference type="Pfam" id="PF13456">
    <property type="entry name" value="RVT_3"/>
    <property type="match status" value="1"/>
</dbReference>
<dbReference type="InterPro" id="IPR012337">
    <property type="entry name" value="RNaseH-like_sf"/>
</dbReference>
<dbReference type="Proteomes" id="UP000238479">
    <property type="component" value="Chromosome 6"/>
</dbReference>